<feature type="compositionally biased region" description="Polar residues" evidence="1">
    <location>
        <begin position="27"/>
        <end position="36"/>
    </location>
</feature>
<dbReference type="Proteomes" id="UP000255279">
    <property type="component" value="Unassembled WGS sequence"/>
</dbReference>
<dbReference type="AlphaFoldDB" id="A0A1S9ZW05"/>
<keyword evidence="2" id="KW-0812">Transmembrane</keyword>
<gene>
    <name evidence="3" type="ORF">B0181_10030</name>
    <name evidence="4" type="ORF">NCTC10293_00430</name>
</gene>
<organism evidence="3 5">
    <name type="scientific">Moraxella caviae</name>
    <dbReference type="NCBI Taxonomy" id="34060"/>
    <lineage>
        <taxon>Bacteria</taxon>
        <taxon>Pseudomonadati</taxon>
        <taxon>Pseudomonadota</taxon>
        <taxon>Gammaproteobacteria</taxon>
        <taxon>Moraxellales</taxon>
        <taxon>Moraxellaceae</taxon>
        <taxon>Moraxella</taxon>
    </lineage>
</organism>
<dbReference type="EMBL" id="UGQE01000001">
    <property type="protein sequence ID" value="STZ10107.1"/>
    <property type="molecule type" value="Genomic_DNA"/>
</dbReference>
<dbReference type="EMBL" id="MUXU01000067">
    <property type="protein sequence ID" value="OOR87648.1"/>
    <property type="molecule type" value="Genomic_DNA"/>
</dbReference>
<evidence type="ECO:0000313" key="6">
    <source>
        <dbReference type="Proteomes" id="UP000255279"/>
    </source>
</evidence>
<evidence type="ECO:0000256" key="1">
    <source>
        <dbReference type="SAM" id="MobiDB-lite"/>
    </source>
</evidence>
<protein>
    <submittedName>
        <fullName evidence="4">Protein of uncharacterized function (DUF1294)</fullName>
    </submittedName>
</protein>
<keyword evidence="5" id="KW-1185">Reference proteome</keyword>
<keyword evidence="2" id="KW-0472">Membrane</keyword>
<dbReference type="Proteomes" id="UP000190435">
    <property type="component" value="Unassembled WGS sequence"/>
</dbReference>
<feature type="compositionally biased region" description="Basic residues" evidence="1">
    <location>
        <begin position="1"/>
        <end position="13"/>
    </location>
</feature>
<evidence type="ECO:0000313" key="4">
    <source>
        <dbReference type="EMBL" id="STZ10107.1"/>
    </source>
</evidence>
<dbReference type="InterPro" id="IPR010718">
    <property type="entry name" value="DUF1294"/>
</dbReference>
<reference evidence="3 5" key="1">
    <citation type="submission" date="2017-02" db="EMBL/GenBank/DDBJ databases">
        <title>Draft genome sequence of Moraxella caviae CCUG 355 type strain.</title>
        <authorList>
            <person name="Engstrom-Jakobsson H."/>
            <person name="Salva-Serra F."/>
            <person name="Thorell K."/>
            <person name="Gonzales-Siles L."/>
            <person name="Karlsson R."/>
            <person name="Boulund F."/>
            <person name="Engstrand L."/>
            <person name="Moore E."/>
        </authorList>
    </citation>
    <scope>NUCLEOTIDE SEQUENCE [LARGE SCALE GENOMIC DNA]</scope>
    <source>
        <strain evidence="3 5">CCUG 355</strain>
    </source>
</reference>
<evidence type="ECO:0000313" key="3">
    <source>
        <dbReference type="EMBL" id="OOR87648.1"/>
    </source>
</evidence>
<evidence type="ECO:0000313" key="5">
    <source>
        <dbReference type="Proteomes" id="UP000190435"/>
    </source>
</evidence>
<feature type="transmembrane region" description="Helical" evidence="2">
    <location>
        <begin position="62"/>
        <end position="82"/>
    </location>
</feature>
<dbReference type="STRING" id="34060.B0181_10030"/>
<feature type="transmembrane region" description="Helical" evidence="2">
    <location>
        <begin position="88"/>
        <end position="106"/>
    </location>
</feature>
<keyword evidence="2" id="KW-1133">Transmembrane helix</keyword>
<dbReference type="Pfam" id="PF06961">
    <property type="entry name" value="DUF1294"/>
    <property type="match status" value="1"/>
</dbReference>
<feature type="region of interest" description="Disordered" evidence="1">
    <location>
        <begin position="1"/>
        <end position="44"/>
    </location>
</feature>
<name>A0A1S9ZW05_9GAMM</name>
<accession>A0A1S9ZW05</accession>
<sequence>MTLKKPTNKRLASKKPAALPKRKQSKNRSQSQNPNTKMGAKLGAKSANTASKAVHTRKNDTALDVMCVLAALFCLLVAALVWLGRIDVLAMGLFAVVNALTFVLYAYDKHAASTDKARIAERHLQYLHLVGGWAMAAFMHKFLRHKSSKLTFRRTFYLASLPSIGLVLYYCWRLFAN</sequence>
<feature type="transmembrane region" description="Helical" evidence="2">
    <location>
        <begin position="155"/>
        <end position="172"/>
    </location>
</feature>
<proteinExistence type="predicted"/>
<reference evidence="4 6" key="2">
    <citation type="submission" date="2018-06" db="EMBL/GenBank/DDBJ databases">
        <authorList>
            <consortium name="Pathogen Informatics"/>
            <person name="Doyle S."/>
        </authorList>
    </citation>
    <scope>NUCLEOTIDE SEQUENCE [LARGE SCALE GENOMIC DNA]</scope>
    <source>
        <strain evidence="4 6">NCTC10293</strain>
    </source>
</reference>
<evidence type="ECO:0000256" key="2">
    <source>
        <dbReference type="SAM" id="Phobius"/>
    </source>
</evidence>